<dbReference type="Proteomes" id="UP001516023">
    <property type="component" value="Unassembled WGS sequence"/>
</dbReference>
<dbReference type="EMBL" id="JABMIG020000186">
    <property type="protein sequence ID" value="KAL3786878.1"/>
    <property type="molecule type" value="Genomic_DNA"/>
</dbReference>
<dbReference type="PANTHER" id="PTHR31630:SF8">
    <property type="entry name" value="JMJC DOMAIN-CONTAINING PROTEIN"/>
    <property type="match status" value="1"/>
</dbReference>
<comment type="caution">
    <text evidence="1">The sequence shown here is derived from an EMBL/GenBank/DDBJ whole genome shotgun (WGS) entry which is preliminary data.</text>
</comment>
<sequence>MKSDRTEPNLTVTMSPLHLHDESLLSPSQIQTYLQDGILVVPLLSSEELLEAQRGLVTTLWKECGVDVHDLEGTGWKLTRASSTLGAGGFEMLPSVTSRGRRCAMERSGQCILLLIDCIVFGRKSVTGDGLYSGVLDIFYPAWKMKIATNEKLFRMTCQLWKEAYCHNGESFEEMMSSSVNGRDDSFKWHPFGAFDCNKGYMYIDRLGYRIPTEIAERIGQEIGENKTQTRSKKPRPIQRSLTPHFDCCPETYHDAKSKNKWRPIQCFVSLTDNLHANTGGFEAVPGFHKEFLAWTKNGRQTTSLQQNEDGKDTLKSVDGQFPSTKPHPRPCVGEYTHLHPNHDRELLQRVQHIPVQAGSAVFWDNRIPHGNAYRNNPPKLSCSTISNVDDEETSKVLGSSGSRAVVYCSFLPDVHVNRSFVKSQLTDWKLKRAPKVGNRWIKHEESNEITGEVSNTTQIEANLTDLGRRLLGLDDW</sequence>
<evidence type="ECO:0008006" key="3">
    <source>
        <dbReference type="Google" id="ProtNLM"/>
    </source>
</evidence>
<dbReference type="Gene3D" id="2.60.120.330">
    <property type="entry name" value="B-lactam Antibiotic, Isopenicillin N Synthase, Chain"/>
    <property type="match status" value="1"/>
</dbReference>
<organism evidence="1 2">
    <name type="scientific">Cyclotella cryptica</name>
    <dbReference type="NCBI Taxonomy" id="29204"/>
    <lineage>
        <taxon>Eukaryota</taxon>
        <taxon>Sar</taxon>
        <taxon>Stramenopiles</taxon>
        <taxon>Ochrophyta</taxon>
        <taxon>Bacillariophyta</taxon>
        <taxon>Coscinodiscophyceae</taxon>
        <taxon>Thalassiosirophycidae</taxon>
        <taxon>Stephanodiscales</taxon>
        <taxon>Stephanodiscaceae</taxon>
        <taxon>Cyclotella</taxon>
    </lineage>
</organism>
<gene>
    <name evidence="1" type="ORF">HJC23_013799</name>
</gene>
<dbReference type="AlphaFoldDB" id="A0ABD3PFK7"/>
<dbReference type="SUPFAM" id="SSF51197">
    <property type="entry name" value="Clavaminate synthase-like"/>
    <property type="match status" value="1"/>
</dbReference>
<protein>
    <recommendedName>
        <fullName evidence="3">Phytanoyl-CoA dioxygenase</fullName>
    </recommendedName>
</protein>
<dbReference type="PANTHER" id="PTHR31630">
    <property type="entry name" value="PHYTANOYL-COA DIOXYGENASE-RELATED-RELATED"/>
    <property type="match status" value="1"/>
</dbReference>
<name>A0ABD3PFK7_9STRA</name>
<keyword evidence="2" id="KW-1185">Reference proteome</keyword>
<proteinExistence type="predicted"/>
<reference evidence="1 2" key="1">
    <citation type="journal article" date="2020" name="G3 (Bethesda)">
        <title>Improved Reference Genome for Cyclotella cryptica CCMP332, a Model for Cell Wall Morphogenesis, Salinity Adaptation, and Lipid Production in Diatoms (Bacillariophyta).</title>
        <authorList>
            <person name="Roberts W.R."/>
            <person name="Downey K.M."/>
            <person name="Ruck E.C."/>
            <person name="Traller J.C."/>
            <person name="Alverson A.J."/>
        </authorList>
    </citation>
    <scope>NUCLEOTIDE SEQUENCE [LARGE SCALE GENOMIC DNA]</scope>
    <source>
        <strain evidence="1 2">CCMP332</strain>
    </source>
</reference>
<accession>A0ABD3PFK7</accession>
<evidence type="ECO:0000313" key="1">
    <source>
        <dbReference type="EMBL" id="KAL3786878.1"/>
    </source>
</evidence>
<dbReference type="InterPro" id="IPR027443">
    <property type="entry name" value="IPNS-like_sf"/>
</dbReference>
<evidence type="ECO:0000313" key="2">
    <source>
        <dbReference type="Proteomes" id="UP001516023"/>
    </source>
</evidence>